<accession>A0A8X6RUU2</accession>
<dbReference type="AlphaFoldDB" id="A0A8X6RUU2"/>
<dbReference type="Proteomes" id="UP000887159">
    <property type="component" value="Unassembled WGS sequence"/>
</dbReference>
<gene>
    <name evidence="1" type="primary">Tf2-6_444</name>
    <name evidence="1" type="ORF">TNCV_619451</name>
</gene>
<organism evidence="1 2">
    <name type="scientific">Trichonephila clavipes</name>
    <name type="common">Golden silk orbweaver</name>
    <name type="synonym">Nephila clavipes</name>
    <dbReference type="NCBI Taxonomy" id="2585209"/>
    <lineage>
        <taxon>Eukaryota</taxon>
        <taxon>Metazoa</taxon>
        <taxon>Ecdysozoa</taxon>
        <taxon>Arthropoda</taxon>
        <taxon>Chelicerata</taxon>
        <taxon>Arachnida</taxon>
        <taxon>Araneae</taxon>
        <taxon>Araneomorphae</taxon>
        <taxon>Entelegynae</taxon>
        <taxon>Araneoidea</taxon>
        <taxon>Nephilidae</taxon>
        <taxon>Trichonephila</taxon>
    </lineage>
</organism>
<evidence type="ECO:0000313" key="1">
    <source>
        <dbReference type="EMBL" id="GFX99294.1"/>
    </source>
</evidence>
<sequence>MVEKALGFTKSIMKRAREDRRNYLVALMEYRNTPISGLDLSPAQMMFNRRLKTKLTISNKLLNAELFNNIREKLIKRQNVQKIQYDKTAHPLPELEPEDNSPRKAYGCKIPPYPPPHSEPTGNVLLRSLPCPCFYKKFIKDESGFAAETMRNLKATKDERDVLLSKLRSMPVCTNSVCPDHSTLELKINENSKINVNNNDSLHP</sequence>
<keyword evidence="2" id="KW-1185">Reference proteome</keyword>
<reference evidence="1" key="1">
    <citation type="submission" date="2020-08" db="EMBL/GenBank/DDBJ databases">
        <title>Multicomponent nature underlies the extraordinary mechanical properties of spider dragline silk.</title>
        <authorList>
            <person name="Kono N."/>
            <person name="Nakamura H."/>
            <person name="Mori M."/>
            <person name="Yoshida Y."/>
            <person name="Ohtoshi R."/>
            <person name="Malay A.D."/>
            <person name="Moran D.A.P."/>
            <person name="Tomita M."/>
            <person name="Numata K."/>
            <person name="Arakawa K."/>
        </authorList>
    </citation>
    <scope>NUCLEOTIDE SEQUENCE</scope>
</reference>
<protein>
    <submittedName>
        <fullName evidence="1">Transposon Tf2-6 polyprotein</fullName>
    </submittedName>
</protein>
<dbReference type="EMBL" id="BMAU01021207">
    <property type="protein sequence ID" value="GFX99294.1"/>
    <property type="molecule type" value="Genomic_DNA"/>
</dbReference>
<proteinExistence type="predicted"/>
<evidence type="ECO:0000313" key="2">
    <source>
        <dbReference type="Proteomes" id="UP000887159"/>
    </source>
</evidence>
<comment type="caution">
    <text evidence="1">The sequence shown here is derived from an EMBL/GenBank/DDBJ whole genome shotgun (WGS) entry which is preliminary data.</text>
</comment>
<name>A0A8X6RUU2_TRICX</name>